<organism evidence="6 7">
    <name type="scientific">Sphagnum troendelagicum</name>
    <dbReference type="NCBI Taxonomy" id="128251"/>
    <lineage>
        <taxon>Eukaryota</taxon>
        <taxon>Viridiplantae</taxon>
        <taxon>Streptophyta</taxon>
        <taxon>Embryophyta</taxon>
        <taxon>Bryophyta</taxon>
        <taxon>Sphagnophytina</taxon>
        <taxon>Sphagnopsida</taxon>
        <taxon>Sphagnales</taxon>
        <taxon>Sphagnaceae</taxon>
        <taxon>Sphagnum</taxon>
    </lineage>
</organism>
<keyword evidence="7" id="KW-1185">Reference proteome</keyword>
<feature type="repeat" description="WD" evidence="3">
    <location>
        <begin position="310"/>
        <end position="352"/>
    </location>
</feature>
<dbReference type="PROSITE" id="PS50294">
    <property type="entry name" value="WD_REPEATS_REGION"/>
    <property type="match status" value="3"/>
</dbReference>
<evidence type="ECO:0000256" key="1">
    <source>
        <dbReference type="ARBA" id="ARBA00022574"/>
    </source>
</evidence>
<evidence type="ECO:0000256" key="3">
    <source>
        <dbReference type="PROSITE-ProRule" id="PRU00221"/>
    </source>
</evidence>
<protein>
    <recommendedName>
        <fullName evidence="5">Autophagy-related protein 16 domain-containing protein</fullName>
    </recommendedName>
</protein>
<feature type="repeat" description="WD" evidence="3">
    <location>
        <begin position="226"/>
        <end position="267"/>
    </location>
</feature>
<dbReference type="InterPro" id="IPR001680">
    <property type="entry name" value="WD40_rpt"/>
</dbReference>
<dbReference type="EMBL" id="OZ019906">
    <property type="protein sequence ID" value="CAK9204560.1"/>
    <property type="molecule type" value="Genomic_DNA"/>
</dbReference>
<evidence type="ECO:0000313" key="7">
    <source>
        <dbReference type="Proteomes" id="UP001497512"/>
    </source>
</evidence>
<dbReference type="Gene3D" id="1.20.5.170">
    <property type="match status" value="1"/>
</dbReference>
<dbReference type="PROSITE" id="PS50082">
    <property type="entry name" value="WD_REPEATS_2"/>
    <property type="match status" value="6"/>
</dbReference>
<dbReference type="PANTHER" id="PTHR19878:SF8">
    <property type="entry name" value="AUTOPHAGY-RELATED 16, ISOFORM F"/>
    <property type="match status" value="1"/>
</dbReference>
<keyword evidence="2" id="KW-0677">Repeat</keyword>
<feature type="repeat" description="WD" evidence="3">
    <location>
        <begin position="361"/>
        <end position="393"/>
    </location>
</feature>
<dbReference type="PANTHER" id="PTHR19878">
    <property type="entry name" value="AUTOPHAGY PROTEIN 16-LIKE"/>
    <property type="match status" value="1"/>
</dbReference>
<evidence type="ECO:0000256" key="4">
    <source>
        <dbReference type="SAM" id="Coils"/>
    </source>
</evidence>
<feature type="domain" description="Autophagy-related protein 16" evidence="5">
    <location>
        <begin position="50"/>
        <end position="173"/>
    </location>
</feature>
<evidence type="ECO:0000259" key="5">
    <source>
        <dbReference type="Pfam" id="PF08614"/>
    </source>
</evidence>
<dbReference type="InterPro" id="IPR045160">
    <property type="entry name" value="ATG16"/>
</dbReference>
<dbReference type="PROSITE" id="PS00678">
    <property type="entry name" value="WD_REPEATS_1"/>
    <property type="match status" value="4"/>
</dbReference>
<dbReference type="Gene3D" id="2.130.10.10">
    <property type="entry name" value="YVTN repeat-like/Quinoprotein amine dehydrogenase"/>
    <property type="match status" value="1"/>
</dbReference>
<evidence type="ECO:0000313" key="6">
    <source>
        <dbReference type="EMBL" id="CAK9204560.1"/>
    </source>
</evidence>
<dbReference type="InterPro" id="IPR020472">
    <property type="entry name" value="WD40_PAC1"/>
</dbReference>
<feature type="repeat" description="WD" evidence="3">
    <location>
        <begin position="482"/>
        <end position="514"/>
    </location>
</feature>
<gene>
    <name evidence="6" type="ORF">CSSPTR1EN2_LOCUS7447</name>
</gene>
<dbReference type="CDD" id="cd00200">
    <property type="entry name" value="WD40"/>
    <property type="match status" value="1"/>
</dbReference>
<dbReference type="InterPro" id="IPR013923">
    <property type="entry name" value="Autophagy-rel_prot_16_dom"/>
</dbReference>
<dbReference type="SUPFAM" id="SSF50978">
    <property type="entry name" value="WD40 repeat-like"/>
    <property type="match status" value="1"/>
</dbReference>
<feature type="coiled-coil region" evidence="4">
    <location>
        <begin position="56"/>
        <end position="189"/>
    </location>
</feature>
<dbReference type="CDD" id="cd22887">
    <property type="entry name" value="Atg16_CCD"/>
    <property type="match status" value="1"/>
</dbReference>
<dbReference type="SMART" id="SM00320">
    <property type="entry name" value="WD40"/>
    <property type="match status" value="7"/>
</dbReference>
<feature type="repeat" description="WD" evidence="3">
    <location>
        <begin position="268"/>
        <end position="309"/>
    </location>
</feature>
<dbReference type="InterPro" id="IPR019775">
    <property type="entry name" value="WD40_repeat_CS"/>
</dbReference>
<name>A0ABP0TTF7_9BRYO</name>
<reference evidence="6" key="1">
    <citation type="submission" date="2024-02" db="EMBL/GenBank/DDBJ databases">
        <authorList>
            <consortium name="ELIXIR-Norway"/>
            <consortium name="Elixir Norway"/>
        </authorList>
    </citation>
    <scope>NUCLEOTIDE SEQUENCE</scope>
</reference>
<feature type="repeat" description="WD" evidence="3">
    <location>
        <begin position="394"/>
        <end position="435"/>
    </location>
</feature>
<dbReference type="InterPro" id="IPR015943">
    <property type="entry name" value="WD40/YVTN_repeat-like_dom_sf"/>
</dbReference>
<dbReference type="Proteomes" id="UP001497512">
    <property type="component" value="Chromosome 14"/>
</dbReference>
<dbReference type="Pfam" id="PF08614">
    <property type="entry name" value="ATG16"/>
    <property type="match status" value="1"/>
</dbReference>
<dbReference type="Pfam" id="PF00400">
    <property type="entry name" value="WD40"/>
    <property type="match status" value="6"/>
</dbReference>
<evidence type="ECO:0000256" key="2">
    <source>
        <dbReference type="ARBA" id="ARBA00022737"/>
    </source>
</evidence>
<dbReference type="PRINTS" id="PR00320">
    <property type="entry name" value="GPROTEINBRPT"/>
</dbReference>
<proteinExistence type="predicted"/>
<sequence>MEEAAVMEERMGLAVVQACRALRQRHREEEGAHGPALAALFTALSRPPDGELHGKMEALQLELSQSYQKQSQLSEQLLHEVTGAQAFREQLVERENSIVQLQAELLGARGRVTQLEEELEKKERALEASIEEMKALRIQVEELDAKLVKAQADNRMLIDRWMEQKMKDAERLNEANAMYEDMMERFKGKTLDDLARAQVDGIVRHSEAGAEDYVESGMPTSLRHAMRAHDGGCSTLKFEHGGGSLISGGHDRLVRTWDTERGVPLATLRGCLGSVLDLTLSHDDTMVLAASADHKLYLWEVQSGRIRHTLTGHAEKVCAVDYSKASNRRAVSAAQDRTIKIWDLQTGYGVNTIVCHSNCNAVALTMDGDIVCSGHMDGNLRLWDVRSGKSASEVAAHGQGITSVSLSKSGNAILTSGRDNVHTIFDVRTLEAQASFRALGFRVATNWSRSCLSGDESYVSAGSIDGSVLVWSRRLNETENSLKHHPSAVLACAWSNVRRRLASADKNGGICIWE</sequence>
<dbReference type="InterPro" id="IPR036322">
    <property type="entry name" value="WD40_repeat_dom_sf"/>
</dbReference>
<keyword evidence="4" id="KW-0175">Coiled coil</keyword>
<accession>A0ABP0TTF7</accession>
<keyword evidence="1 3" id="KW-0853">WD repeat</keyword>